<reference evidence="1" key="1">
    <citation type="submission" date="2022-01" db="EMBL/GenBank/DDBJ databases">
        <authorList>
            <person name="King R."/>
        </authorList>
    </citation>
    <scope>NUCLEOTIDE SEQUENCE</scope>
</reference>
<organism evidence="1 2">
    <name type="scientific">Diabrotica balteata</name>
    <name type="common">Banded cucumber beetle</name>
    <dbReference type="NCBI Taxonomy" id="107213"/>
    <lineage>
        <taxon>Eukaryota</taxon>
        <taxon>Metazoa</taxon>
        <taxon>Ecdysozoa</taxon>
        <taxon>Arthropoda</taxon>
        <taxon>Hexapoda</taxon>
        <taxon>Insecta</taxon>
        <taxon>Pterygota</taxon>
        <taxon>Neoptera</taxon>
        <taxon>Endopterygota</taxon>
        <taxon>Coleoptera</taxon>
        <taxon>Polyphaga</taxon>
        <taxon>Cucujiformia</taxon>
        <taxon>Chrysomeloidea</taxon>
        <taxon>Chrysomelidae</taxon>
        <taxon>Galerucinae</taxon>
        <taxon>Diabroticina</taxon>
        <taxon>Diabroticites</taxon>
        <taxon>Diabrotica</taxon>
    </lineage>
</organism>
<dbReference type="EMBL" id="OU898279">
    <property type="protein sequence ID" value="CAG9833134.1"/>
    <property type="molecule type" value="Genomic_DNA"/>
</dbReference>
<accession>A0A9N9T2K8</accession>
<name>A0A9N9T2K8_DIABA</name>
<evidence type="ECO:0000313" key="2">
    <source>
        <dbReference type="Proteomes" id="UP001153709"/>
    </source>
</evidence>
<dbReference type="Proteomes" id="UP001153709">
    <property type="component" value="Chromosome 4"/>
</dbReference>
<sequence>MRETESSQNKTALDVPRLCKSVFHNLYGCLHLGDPNKKIFKAAVHIFFTLANKIFIYVNEFKRHHLQVHKISNNTTPTILFLTVIQHDIYFYATFFQAISDTFEVCYFKKMDTRTGNGLRDKNKRPLRNKRYNRYSFKNSFRKPIF</sequence>
<evidence type="ECO:0000313" key="1">
    <source>
        <dbReference type="EMBL" id="CAG9833134.1"/>
    </source>
</evidence>
<proteinExistence type="predicted"/>
<keyword evidence="2" id="KW-1185">Reference proteome</keyword>
<dbReference type="AlphaFoldDB" id="A0A9N9T2K8"/>
<protein>
    <submittedName>
        <fullName evidence="1">Uncharacterized protein</fullName>
    </submittedName>
</protein>
<gene>
    <name evidence="1" type="ORF">DIABBA_LOCUS6554</name>
</gene>